<evidence type="ECO:0000256" key="1">
    <source>
        <dbReference type="SAM" id="MobiDB-lite"/>
    </source>
</evidence>
<dbReference type="Proteomes" id="UP001063166">
    <property type="component" value="Unassembled WGS sequence"/>
</dbReference>
<feature type="region of interest" description="Disordered" evidence="1">
    <location>
        <begin position="83"/>
        <end position="107"/>
    </location>
</feature>
<protein>
    <submittedName>
        <fullName evidence="2">Uncharacterized protein</fullName>
    </submittedName>
</protein>
<proteinExistence type="predicted"/>
<keyword evidence="3" id="KW-1185">Reference proteome</keyword>
<evidence type="ECO:0000313" key="3">
    <source>
        <dbReference type="Proteomes" id="UP001063166"/>
    </source>
</evidence>
<reference evidence="2" key="1">
    <citation type="submission" date="2022-07" db="EMBL/GenBank/DDBJ databases">
        <title>The genome of Lyophyllum shimeji provides insight into the initial evolution of ectomycorrhizal fungal genome.</title>
        <authorList>
            <person name="Kobayashi Y."/>
            <person name="Shibata T."/>
            <person name="Hirakawa H."/>
            <person name="Shigenobu S."/>
            <person name="Nishiyama T."/>
            <person name="Yamada A."/>
            <person name="Hasebe M."/>
            <person name="Kawaguchi M."/>
        </authorList>
    </citation>
    <scope>NUCLEOTIDE SEQUENCE</scope>
    <source>
        <strain evidence="2">AT787</strain>
    </source>
</reference>
<sequence length="107" mass="11694">MSDFPITFGTSSNLLFKDTQTPFSWATNWVSDLLAPENWTSAVDVCRGGLITRVERKAPRANSLARTTCNPTTADDTIAFSYRQGKSRFPQGDAADTGQGSWEDGGR</sequence>
<dbReference type="EMBL" id="BRPK01000001">
    <property type="protein sequence ID" value="GLB34179.1"/>
    <property type="molecule type" value="Genomic_DNA"/>
</dbReference>
<dbReference type="AlphaFoldDB" id="A0A9P3UHK9"/>
<name>A0A9P3UHK9_LYOSH</name>
<comment type="caution">
    <text evidence="2">The sequence shown here is derived from an EMBL/GenBank/DDBJ whole genome shotgun (WGS) entry which is preliminary data.</text>
</comment>
<organism evidence="2 3">
    <name type="scientific">Lyophyllum shimeji</name>
    <name type="common">Hon-shimeji</name>
    <name type="synonym">Tricholoma shimeji</name>
    <dbReference type="NCBI Taxonomy" id="47721"/>
    <lineage>
        <taxon>Eukaryota</taxon>
        <taxon>Fungi</taxon>
        <taxon>Dikarya</taxon>
        <taxon>Basidiomycota</taxon>
        <taxon>Agaricomycotina</taxon>
        <taxon>Agaricomycetes</taxon>
        <taxon>Agaricomycetidae</taxon>
        <taxon>Agaricales</taxon>
        <taxon>Tricholomatineae</taxon>
        <taxon>Lyophyllaceae</taxon>
        <taxon>Lyophyllum</taxon>
    </lineage>
</organism>
<evidence type="ECO:0000313" key="2">
    <source>
        <dbReference type="EMBL" id="GLB34179.1"/>
    </source>
</evidence>
<accession>A0A9P3UHK9</accession>
<gene>
    <name evidence="2" type="ORF">LshimejAT787_0110630</name>
</gene>